<feature type="compositionally biased region" description="Basic and acidic residues" evidence="2">
    <location>
        <begin position="26"/>
        <end position="47"/>
    </location>
</feature>
<evidence type="ECO:0000256" key="1">
    <source>
        <dbReference type="ARBA" id="ARBA00009129"/>
    </source>
</evidence>
<evidence type="ECO:0000259" key="3">
    <source>
        <dbReference type="Pfam" id="PF05532"/>
    </source>
</evidence>
<gene>
    <name evidence="4" type="ORF">AA12717_0120</name>
</gene>
<feature type="domain" description="CsbD-like" evidence="3">
    <location>
        <begin position="43"/>
        <end position="94"/>
    </location>
</feature>
<dbReference type="SUPFAM" id="SSF69047">
    <property type="entry name" value="Hypothetical protein YjbJ"/>
    <property type="match status" value="1"/>
</dbReference>
<dbReference type="InterPro" id="IPR036629">
    <property type="entry name" value="YjbJ_sf"/>
</dbReference>
<dbReference type="InterPro" id="IPR008462">
    <property type="entry name" value="CsbD"/>
</dbReference>
<proteinExistence type="inferred from homology"/>
<accession>A0ABQ0P1U7</accession>
<evidence type="ECO:0000313" key="4">
    <source>
        <dbReference type="EMBL" id="GBQ19030.1"/>
    </source>
</evidence>
<organism evidence="4 5">
    <name type="scientific">Gluconacetobacter sacchari DSM 12717</name>
    <dbReference type="NCBI Taxonomy" id="1307940"/>
    <lineage>
        <taxon>Bacteria</taxon>
        <taxon>Pseudomonadati</taxon>
        <taxon>Pseudomonadota</taxon>
        <taxon>Alphaproteobacteria</taxon>
        <taxon>Acetobacterales</taxon>
        <taxon>Acetobacteraceae</taxon>
        <taxon>Gluconacetobacter</taxon>
    </lineage>
</organism>
<protein>
    <submittedName>
        <fullName evidence="4">Stress response protein CsbD</fullName>
    </submittedName>
</protein>
<sequence length="96" mass="10112">MAAWPALPGPQATAAGTPRFIPCPRPAREARNEGGTEMGELKDKIKGHADTMVGEIKRGVGKVTKNPNMEAEGEAQKLKGTAEKAKAAVKGTINKF</sequence>
<dbReference type="Pfam" id="PF05532">
    <property type="entry name" value="CsbD"/>
    <property type="match status" value="1"/>
</dbReference>
<name>A0ABQ0P1U7_9PROT</name>
<dbReference type="EMBL" id="BAQP01000004">
    <property type="protein sequence ID" value="GBQ19030.1"/>
    <property type="molecule type" value="Genomic_DNA"/>
</dbReference>
<comment type="similarity">
    <text evidence="1">Belongs to the UPF0337 (CsbD) family.</text>
</comment>
<feature type="region of interest" description="Disordered" evidence="2">
    <location>
        <begin position="1"/>
        <end position="47"/>
    </location>
</feature>
<evidence type="ECO:0000256" key="2">
    <source>
        <dbReference type="SAM" id="MobiDB-lite"/>
    </source>
</evidence>
<keyword evidence="5" id="KW-1185">Reference proteome</keyword>
<comment type="caution">
    <text evidence="4">The sequence shown here is derived from an EMBL/GenBank/DDBJ whole genome shotgun (WGS) entry which is preliminary data.</text>
</comment>
<dbReference type="Gene3D" id="1.10.1470.10">
    <property type="entry name" value="YjbJ"/>
    <property type="match status" value="1"/>
</dbReference>
<evidence type="ECO:0000313" key="5">
    <source>
        <dbReference type="Proteomes" id="UP001060895"/>
    </source>
</evidence>
<dbReference type="Proteomes" id="UP001060895">
    <property type="component" value="Unassembled WGS sequence"/>
</dbReference>
<reference evidence="4" key="1">
    <citation type="submission" date="2013-04" db="EMBL/GenBank/DDBJ databases">
        <title>The genome sequencing project of 58 acetic acid bacteria.</title>
        <authorList>
            <person name="Okamoto-Kainuma A."/>
            <person name="Ishikawa M."/>
            <person name="Umino S."/>
            <person name="Koizumi Y."/>
            <person name="Shiwa Y."/>
            <person name="Yoshikawa H."/>
            <person name="Matsutani M."/>
            <person name="Matsushita K."/>
        </authorList>
    </citation>
    <scope>NUCLEOTIDE SEQUENCE</scope>
    <source>
        <strain evidence="4">DSM 12717</strain>
    </source>
</reference>